<reference evidence="1" key="1">
    <citation type="submission" date="2020-08" db="EMBL/GenBank/DDBJ databases">
        <title>Multicomponent nature underlies the extraordinary mechanical properties of spider dragline silk.</title>
        <authorList>
            <person name="Kono N."/>
            <person name="Nakamura H."/>
            <person name="Mori M."/>
            <person name="Yoshida Y."/>
            <person name="Ohtoshi R."/>
            <person name="Malay A.D."/>
            <person name="Moran D.A.P."/>
            <person name="Tomita M."/>
            <person name="Numata K."/>
            <person name="Arakawa K."/>
        </authorList>
    </citation>
    <scope>NUCLEOTIDE SEQUENCE</scope>
</reference>
<proteinExistence type="predicted"/>
<dbReference type="Proteomes" id="UP000886998">
    <property type="component" value="Unassembled WGS sequence"/>
</dbReference>
<gene>
    <name evidence="1" type="ORF">TNIN_325141</name>
</gene>
<organism evidence="1 2">
    <name type="scientific">Trichonephila inaurata madagascariensis</name>
    <dbReference type="NCBI Taxonomy" id="2747483"/>
    <lineage>
        <taxon>Eukaryota</taxon>
        <taxon>Metazoa</taxon>
        <taxon>Ecdysozoa</taxon>
        <taxon>Arthropoda</taxon>
        <taxon>Chelicerata</taxon>
        <taxon>Arachnida</taxon>
        <taxon>Araneae</taxon>
        <taxon>Araneomorphae</taxon>
        <taxon>Entelegynae</taxon>
        <taxon>Araneoidea</taxon>
        <taxon>Nephilidae</taxon>
        <taxon>Trichonephila</taxon>
        <taxon>Trichonephila inaurata</taxon>
    </lineage>
</organism>
<keyword evidence="2" id="KW-1185">Reference proteome</keyword>
<comment type="caution">
    <text evidence="1">The sequence shown here is derived from an EMBL/GenBank/DDBJ whole genome shotgun (WGS) entry which is preliminary data.</text>
</comment>
<name>A0A8X6XL58_9ARAC</name>
<dbReference type="EMBL" id="BMAV01009859">
    <property type="protein sequence ID" value="GFY54434.1"/>
    <property type="molecule type" value="Genomic_DNA"/>
</dbReference>
<accession>A0A8X6XL58</accession>
<protein>
    <submittedName>
        <fullName evidence="1">Uncharacterized protein</fullName>
    </submittedName>
</protein>
<evidence type="ECO:0000313" key="2">
    <source>
        <dbReference type="Proteomes" id="UP000886998"/>
    </source>
</evidence>
<evidence type="ECO:0000313" key="1">
    <source>
        <dbReference type="EMBL" id="GFY54434.1"/>
    </source>
</evidence>
<dbReference type="AlphaFoldDB" id="A0A8X6XL58"/>
<sequence>MCSPLYAIKHPESVEPSVGVNWIQGDVYVADALLTSQTSPRCFGSTNRKRSCGPPLAAYRQFPTPPSTALVVRCNYYEQRGKRMARY</sequence>